<comment type="function">
    <text evidence="8">Part of the phosphoribosylformylglycinamidine synthase complex involved in the purines biosynthetic pathway. Catalyzes the ATP-dependent conversion of formylglycinamide ribonucleotide (FGAR) and glutamine to yield formylglycinamidine ribonucleotide (FGAM) and glutamate. The FGAM synthase complex is composed of three subunits. PurQ produces an ammonia molecule by converting glutamine to glutamate. PurL transfers the ammonia molecule to FGAR to form FGAM in an ATP-dependent manner. PurS interacts with PurQ and PurL and is thought to assist in the transfer of the ammonia molecule from PurQ to PurL.</text>
</comment>
<keyword evidence="1 8" id="KW-0963">Cytoplasm</keyword>
<dbReference type="SMART" id="SM01211">
    <property type="entry name" value="GATase_5"/>
    <property type="match status" value="1"/>
</dbReference>
<keyword evidence="6 8" id="KW-0067">ATP-binding</keyword>
<dbReference type="EC" id="3.5.1.2" evidence="8"/>
<dbReference type="InterPro" id="IPR029062">
    <property type="entry name" value="Class_I_gatase-like"/>
</dbReference>
<dbReference type="InterPro" id="IPR010075">
    <property type="entry name" value="PRibForGlyAmidine_synth_PurQ"/>
</dbReference>
<keyword evidence="5 8" id="KW-0378">Hydrolase</keyword>
<dbReference type="Pfam" id="PF13507">
    <property type="entry name" value="GATase_5"/>
    <property type="match status" value="1"/>
</dbReference>
<proteinExistence type="inferred from homology"/>
<accession>A0ABW3TV18</accession>
<evidence type="ECO:0000313" key="10">
    <source>
        <dbReference type="Proteomes" id="UP001597231"/>
    </source>
</evidence>
<evidence type="ECO:0000256" key="1">
    <source>
        <dbReference type="ARBA" id="ARBA00022490"/>
    </source>
</evidence>
<comment type="caution">
    <text evidence="8">Lacks conserved residue(s) required for the propagation of feature annotation.</text>
</comment>
<dbReference type="RefSeq" id="WP_336822190.1">
    <property type="nucleotide sequence ID" value="NZ_JBHTLT010000001.1"/>
</dbReference>
<dbReference type="PANTHER" id="PTHR47552:SF1">
    <property type="entry name" value="PHOSPHORIBOSYLFORMYLGLYCINAMIDINE SYNTHASE SUBUNIT PURQ"/>
    <property type="match status" value="1"/>
</dbReference>
<evidence type="ECO:0000256" key="2">
    <source>
        <dbReference type="ARBA" id="ARBA00022598"/>
    </source>
</evidence>
<dbReference type="EMBL" id="JBHTLT010000001">
    <property type="protein sequence ID" value="MFD1203524.1"/>
    <property type="molecule type" value="Genomic_DNA"/>
</dbReference>
<dbReference type="NCBIfam" id="NF002957">
    <property type="entry name" value="PRK03619.1"/>
    <property type="match status" value="1"/>
</dbReference>
<evidence type="ECO:0000256" key="7">
    <source>
        <dbReference type="ARBA" id="ARBA00022962"/>
    </source>
</evidence>
<comment type="catalytic activity">
    <reaction evidence="8">
        <text>L-glutamine + H2O = L-glutamate + NH4(+)</text>
        <dbReference type="Rhea" id="RHEA:15889"/>
        <dbReference type="ChEBI" id="CHEBI:15377"/>
        <dbReference type="ChEBI" id="CHEBI:28938"/>
        <dbReference type="ChEBI" id="CHEBI:29985"/>
        <dbReference type="ChEBI" id="CHEBI:58359"/>
        <dbReference type="EC" id="3.5.1.2"/>
    </reaction>
</comment>
<dbReference type="PROSITE" id="PS51273">
    <property type="entry name" value="GATASE_TYPE_1"/>
    <property type="match status" value="1"/>
</dbReference>
<comment type="catalytic activity">
    <reaction evidence="8">
        <text>N(2)-formyl-N(1)-(5-phospho-beta-D-ribosyl)glycinamide + L-glutamine + ATP + H2O = 2-formamido-N(1)-(5-O-phospho-beta-D-ribosyl)acetamidine + L-glutamate + ADP + phosphate + H(+)</text>
        <dbReference type="Rhea" id="RHEA:17129"/>
        <dbReference type="ChEBI" id="CHEBI:15377"/>
        <dbReference type="ChEBI" id="CHEBI:15378"/>
        <dbReference type="ChEBI" id="CHEBI:29985"/>
        <dbReference type="ChEBI" id="CHEBI:30616"/>
        <dbReference type="ChEBI" id="CHEBI:43474"/>
        <dbReference type="ChEBI" id="CHEBI:58359"/>
        <dbReference type="ChEBI" id="CHEBI:147286"/>
        <dbReference type="ChEBI" id="CHEBI:147287"/>
        <dbReference type="ChEBI" id="CHEBI:456216"/>
        <dbReference type="EC" id="6.3.5.3"/>
    </reaction>
</comment>
<dbReference type="PIRSF" id="PIRSF001586">
    <property type="entry name" value="FGAM_synth_I"/>
    <property type="match status" value="1"/>
</dbReference>
<dbReference type="HAMAP" id="MF_00421">
    <property type="entry name" value="PurQ"/>
    <property type="match status" value="1"/>
</dbReference>
<sequence>MKIAILSFPGSSCDVDLLQAVNRVAGGTAEIVWHHDAVLKDFDAVLIPTGASYGDYLRPGALAQSSRAIEELKGFAQNGKTVLGVGNGFQILVEAGLLPGAFLKNKSLKFRSGKTEVIVENASTIFTSEYEMGQQITLPFAHAYGNYFVDLQTVQELKRNHRIVFSYVDSNTNGSTESIAGVLNERGNVLGMMPLPERAVEEMIGGIDGLPLFQSILKSGSESNVSHA</sequence>
<reference evidence="10" key="1">
    <citation type="journal article" date="2019" name="Int. J. Syst. Evol. Microbiol.">
        <title>The Global Catalogue of Microorganisms (GCM) 10K type strain sequencing project: providing services to taxonomists for standard genome sequencing and annotation.</title>
        <authorList>
            <consortium name="The Broad Institute Genomics Platform"/>
            <consortium name="The Broad Institute Genome Sequencing Center for Infectious Disease"/>
            <person name="Wu L."/>
            <person name="Ma J."/>
        </authorList>
    </citation>
    <scope>NUCLEOTIDE SEQUENCE [LARGE SCALE GENOMIC DNA]</scope>
    <source>
        <strain evidence="10">CCUG 53915</strain>
    </source>
</reference>
<keyword evidence="4 8" id="KW-0658">Purine biosynthesis</keyword>
<dbReference type="GO" id="GO:0004642">
    <property type="term" value="F:phosphoribosylformylglycinamidine synthase activity"/>
    <property type="evidence" value="ECO:0007669"/>
    <property type="project" value="UniProtKB-EC"/>
</dbReference>
<name>A0ABW3TV18_9BACL</name>
<dbReference type="PANTHER" id="PTHR47552">
    <property type="entry name" value="PHOSPHORIBOSYLFORMYLGLYCINAMIDINE SYNTHASE SUBUNIT PURQ"/>
    <property type="match status" value="1"/>
</dbReference>
<evidence type="ECO:0000256" key="6">
    <source>
        <dbReference type="ARBA" id="ARBA00022840"/>
    </source>
</evidence>
<protein>
    <recommendedName>
        <fullName evidence="8">Phosphoribosylformylglycinamidine synthase subunit PurQ</fullName>
        <shortName evidence="8">FGAM synthase</shortName>
        <ecNumber evidence="8">6.3.5.3</ecNumber>
    </recommendedName>
    <alternativeName>
        <fullName evidence="8">Formylglycinamide ribonucleotide amidotransferase subunit I</fullName>
        <shortName evidence="8">FGAR amidotransferase I</shortName>
        <shortName evidence="8">FGAR-AT I</shortName>
    </alternativeName>
    <alternativeName>
        <fullName evidence="8">Glutaminase PurQ</fullName>
        <ecNumber evidence="8">3.5.1.2</ecNumber>
    </alternativeName>
    <alternativeName>
        <fullName evidence="8">Phosphoribosylformylglycinamidine synthase subunit I</fullName>
    </alternativeName>
</protein>
<organism evidence="9 10">
    <name type="scientific">Sporosarcina contaminans</name>
    <dbReference type="NCBI Taxonomy" id="633403"/>
    <lineage>
        <taxon>Bacteria</taxon>
        <taxon>Bacillati</taxon>
        <taxon>Bacillota</taxon>
        <taxon>Bacilli</taxon>
        <taxon>Bacillales</taxon>
        <taxon>Caryophanaceae</taxon>
        <taxon>Sporosarcina</taxon>
    </lineage>
</organism>
<comment type="caution">
    <text evidence="9">The sequence shown here is derived from an EMBL/GenBank/DDBJ whole genome shotgun (WGS) entry which is preliminary data.</text>
</comment>
<comment type="subunit">
    <text evidence="8">Part of the FGAM synthase complex composed of 1 PurL, 1 PurQ and 2 PurS subunits.</text>
</comment>
<evidence type="ECO:0000256" key="3">
    <source>
        <dbReference type="ARBA" id="ARBA00022741"/>
    </source>
</evidence>
<dbReference type="GO" id="GO:0004359">
    <property type="term" value="F:glutaminase activity"/>
    <property type="evidence" value="ECO:0007669"/>
    <property type="project" value="UniProtKB-EC"/>
</dbReference>
<evidence type="ECO:0000256" key="4">
    <source>
        <dbReference type="ARBA" id="ARBA00022755"/>
    </source>
</evidence>
<dbReference type="NCBIfam" id="TIGR01737">
    <property type="entry name" value="FGAM_synth_I"/>
    <property type="match status" value="1"/>
</dbReference>
<dbReference type="Gene3D" id="3.40.50.880">
    <property type="match status" value="1"/>
</dbReference>
<feature type="active site" evidence="8">
    <location>
        <position position="197"/>
    </location>
</feature>
<dbReference type="EC" id="6.3.5.3" evidence="8"/>
<gene>
    <name evidence="8 9" type="primary">purQ</name>
    <name evidence="9" type="ORF">ACFQ38_00035</name>
</gene>
<evidence type="ECO:0000256" key="5">
    <source>
        <dbReference type="ARBA" id="ARBA00022801"/>
    </source>
</evidence>
<keyword evidence="3 8" id="KW-0547">Nucleotide-binding</keyword>
<evidence type="ECO:0000256" key="8">
    <source>
        <dbReference type="HAMAP-Rule" id="MF_00421"/>
    </source>
</evidence>
<comment type="subcellular location">
    <subcellularLocation>
        <location evidence="8">Cytoplasm</location>
    </subcellularLocation>
</comment>
<keyword evidence="2 8" id="KW-0436">Ligase</keyword>
<dbReference type="Proteomes" id="UP001597231">
    <property type="component" value="Unassembled WGS sequence"/>
</dbReference>
<comment type="pathway">
    <text evidence="8">Purine metabolism; IMP biosynthesis via de novo pathway; 5-amino-1-(5-phospho-D-ribosyl)imidazole from N(2)-formyl-N(1)-(5-phospho-D-ribosyl)glycinamide: step 1/2.</text>
</comment>
<keyword evidence="7 8" id="KW-0315">Glutamine amidotransferase</keyword>
<evidence type="ECO:0000313" key="9">
    <source>
        <dbReference type="EMBL" id="MFD1203524.1"/>
    </source>
</evidence>
<keyword evidence="10" id="KW-1185">Reference proteome</keyword>
<dbReference type="SUPFAM" id="SSF52317">
    <property type="entry name" value="Class I glutamine amidotransferase-like"/>
    <property type="match status" value="1"/>
</dbReference>